<dbReference type="SUPFAM" id="SSF101960">
    <property type="entry name" value="Stabilizer of iron transporter SufD"/>
    <property type="match status" value="1"/>
</dbReference>
<gene>
    <name evidence="2" type="ORF">PlAlph_4320</name>
</gene>
<reference evidence="2" key="1">
    <citation type="journal article" date="2020" name="J. ISSAAS">
        <title>Lactobacilli and other gastrointestinal microbiota of Peromyscus leucopus, reservoir host for agents of Lyme disease and other zoonoses in North America.</title>
        <authorList>
            <person name="Milovic A."/>
            <person name="Bassam K."/>
            <person name="Shao H."/>
            <person name="Chatzistamou I."/>
            <person name="Tufts D.M."/>
            <person name="Diuk-Wasser M."/>
            <person name="Barbour A.G."/>
        </authorList>
    </citation>
    <scope>NUCLEOTIDE SEQUENCE</scope>
    <source>
        <strain evidence="2">LL90</strain>
    </source>
</reference>
<dbReference type="InterPro" id="IPR011542">
    <property type="entry name" value="SUF_FeS_clus_asmbl_SufD"/>
</dbReference>
<dbReference type="PANTHER" id="PTHR43575:SF1">
    <property type="entry name" value="PROTEIN ABCI7, CHLOROPLASTIC"/>
    <property type="match status" value="1"/>
</dbReference>
<organism evidence="2">
    <name type="scientific">uncultured Alphaproteobacteria bacterium</name>
    <dbReference type="NCBI Taxonomy" id="91750"/>
    <lineage>
        <taxon>Bacteria</taxon>
        <taxon>Pseudomonadati</taxon>
        <taxon>Pseudomonadota</taxon>
        <taxon>Alphaproteobacteria</taxon>
        <taxon>environmental samples</taxon>
    </lineage>
</organism>
<dbReference type="EMBL" id="MN990731">
    <property type="protein sequence ID" value="QIM10540.1"/>
    <property type="molecule type" value="Genomic_DNA"/>
</dbReference>
<evidence type="ECO:0000259" key="1">
    <source>
        <dbReference type="Pfam" id="PF01458"/>
    </source>
</evidence>
<dbReference type="NCBIfam" id="TIGR01981">
    <property type="entry name" value="sufD"/>
    <property type="match status" value="1"/>
</dbReference>
<sequence length="450" mass="50449">MTGLLSEISLFGQDIPWLEGLRERGRSSFVLPTAKSEAWRYTKLHSLAEDDFIYAPSKFLEELEGTAESEECCCHGDCNCHHHDGECHCGNREGGCSCGHHNLDLFVDLPFDAYQLHFYNGKFVPLYPAFPAGVEVMTLMQAVVEGEARNYAGKYIDLKQYPFAALNSAFLEEGLFFVFERNLCLSKPIAIIYHTNTTQHLASHVRNVFVAENNASVEIVEYYLHVGADKDRYFNNIVNEFYLAPQADVKHCKFQDEAFKAVHIGLNYVRIKAGAKYKSFCLQKGADLGRNETKADLLQEGACAEINAAYIMNGWATLDTTTDVEHMAAKTMSSQLIKGVVGGEARGVFQGKIRIVKDAQETEGRQLHRALLLSDTAEIDVKPELEIFADNVKCSHGAACGELDADQLFYMRSRGIGEDEAKQILIDAYLQEVVNLIDNEEVREWIRSNV</sequence>
<feature type="domain" description="SUF system FeS cluster assembly SufBD core" evidence="1">
    <location>
        <begin position="197"/>
        <end position="428"/>
    </location>
</feature>
<name>A0A6G8F2K7_9PROT</name>
<protein>
    <submittedName>
        <fullName evidence="2">Fe-S cluster assembly protein SufD</fullName>
    </submittedName>
</protein>
<dbReference type="PANTHER" id="PTHR43575">
    <property type="entry name" value="PROTEIN ABCI7, CHLOROPLASTIC"/>
    <property type="match status" value="1"/>
</dbReference>
<dbReference type="Pfam" id="PF01458">
    <property type="entry name" value="SUFBD_core"/>
    <property type="match status" value="1"/>
</dbReference>
<dbReference type="InterPro" id="IPR037284">
    <property type="entry name" value="SUF_FeS_clus_asmbl_SufBD_sf"/>
</dbReference>
<dbReference type="AlphaFoldDB" id="A0A6G8F2K7"/>
<dbReference type="InterPro" id="IPR000825">
    <property type="entry name" value="SUF_FeS_clus_asmbl_SufBD_core"/>
</dbReference>
<dbReference type="GO" id="GO:0016226">
    <property type="term" value="P:iron-sulfur cluster assembly"/>
    <property type="evidence" value="ECO:0007669"/>
    <property type="project" value="InterPro"/>
</dbReference>
<dbReference type="InterPro" id="IPR055346">
    <property type="entry name" value="Fe-S_cluster_assembly_SufBD"/>
</dbReference>
<accession>A0A6G8F2K7</accession>
<evidence type="ECO:0000313" key="2">
    <source>
        <dbReference type="EMBL" id="QIM10540.1"/>
    </source>
</evidence>
<proteinExistence type="predicted"/>